<keyword evidence="2" id="KW-1185">Reference proteome</keyword>
<dbReference type="Proteomes" id="UP001500552">
    <property type="component" value="Unassembled WGS sequence"/>
</dbReference>
<organism evidence="1 2">
    <name type="scientific">Pontibacter saemangeumensis</name>
    <dbReference type="NCBI Taxonomy" id="1084525"/>
    <lineage>
        <taxon>Bacteria</taxon>
        <taxon>Pseudomonadati</taxon>
        <taxon>Bacteroidota</taxon>
        <taxon>Cytophagia</taxon>
        <taxon>Cytophagales</taxon>
        <taxon>Hymenobacteraceae</taxon>
        <taxon>Pontibacter</taxon>
    </lineage>
</organism>
<name>A0ABP8L9J7_9BACT</name>
<protein>
    <recommendedName>
        <fullName evidence="3">SpoIIAA-like</fullName>
    </recommendedName>
</protein>
<dbReference type="EMBL" id="BAABHC010000002">
    <property type="protein sequence ID" value="GAA4425466.1"/>
    <property type="molecule type" value="Genomic_DNA"/>
</dbReference>
<dbReference type="RefSeq" id="WP_345156734.1">
    <property type="nucleotide sequence ID" value="NZ_BAABHC010000002.1"/>
</dbReference>
<evidence type="ECO:0000313" key="2">
    <source>
        <dbReference type="Proteomes" id="UP001500552"/>
    </source>
</evidence>
<reference evidence="2" key="1">
    <citation type="journal article" date="2019" name="Int. J. Syst. Evol. Microbiol.">
        <title>The Global Catalogue of Microorganisms (GCM) 10K type strain sequencing project: providing services to taxonomists for standard genome sequencing and annotation.</title>
        <authorList>
            <consortium name="The Broad Institute Genomics Platform"/>
            <consortium name="The Broad Institute Genome Sequencing Center for Infectious Disease"/>
            <person name="Wu L."/>
            <person name="Ma J."/>
        </authorList>
    </citation>
    <scope>NUCLEOTIDE SEQUENCE [LARGE SCALE GENOMIC DNA]</scope>
    <source>
        <strain evidence="2">JCM 17926</strain>
    </source>
</reference>
<sequence>MVLFDSPIIRLNYTPATDILVADLSNKHEFYALEVRETLKTIVEHVRHYDVRRLLMDSRKRVLVIDPLEYVSLMSEFTRALQTTRLQKLARIYTGISSREDLVQAINLQMSPTYTLRTFPSHDQALAWLAAES</sequence>
<accession>A0ABP8L9J7</accession>
<evidence type="ECO:0008006" key="3">
    <source>
        <dbReference type="Google" id="ProtNLM"/>
    </source>
</evidence>
<gene>
    <name evidence="1" type="ORF">GCM10023188_06440</name>
</gene>
<comment type="caution">
    <text evidence="1">The sequence shown here is derived from an EMBL/GenBank/DDBJ whole genome shotgun (WGS) entry which is preliminary data.</text>
</comment>
<proteinExistence type="predicted"/>
<evidence type="ECO:0000313" key="1">
    <source>
        <dbReference type="EMBL" id="GAA4425466.1"/>
    </source>
</evidence>